<keyword evidence="7" id="KW-0520">NAD</keyword>
<dbReference type="Gene3D" id="3.40.50.80">
    <property type="entry name" value="Nucleotide-binding domain of ferredoxin-NADP reductase (FNR) module"/>
    <property type="match status" value="1"/>
</dbReference>
<evidence type="ECO:0000259" key="10">
    <source>
        <dbReference type="Pfam" id="PF00175"/>
    </source>
</evidence>
<feature type="binding site" evidence="9">
    <location>
        <position position="52"/>
    </location>
    <ligand>
        <name>FAD</name>
        <dbReference type="ChEBI" id="CHEBI:57692"/>
    </ligand>
</feature>
<evidence type="ECO:0000313" key="12">
    <source>
        <dbReference type="EMBL" id="RDH26886.1"/>
    </source>
</evidence>
<comment type="subcellular location">
    <subcellularLocation>
        <location evidence="2">Mitochondrion outer membrane</location>
        <topology evidence="2">Single-pass membrane protein</topology>
    </subcellularLocation>
</comment>
<feature type="binding site" evidence="9">
    <location>
        <position position="101"/>
    </location>
    <ligand>
        <name>FAD</name>
        <dbReference type="ChEBI" id="CHEBI:57692"/>
    </ligand>
</feature>
<dbReference type="GO" id="GO:0005741">
    <property type="term" value="C:mitochondrial outer membrane"/>
    <property type="evidence" value="ECO:0007669"/>
    <property type="project" value="UniProtKB-SubCell"/>
</dbReference>
<dbReference type="AlphaFoldDB" id="A0A3F3PKK3"/>
<gene>
    <name evidence="12" type="ORF">BDQ94DRAFT_164111</name>
</gene>
<evidence type="ECO:0000256" key="7">
    <source>
        <dbReference type="ARBA" id="ARBA00023027"/>
    </source>
</evidence>
<dbReference type="PRINTS" id="PR00371">
    <property type="entry name" value="FPNCR"/>
</dbReference>
<keyword evidence="6" id="KW-0560">Oxidoreductase</keyword>
<dbReference type="Pfam" id="PF00175">
    <property type="entry name" value="NAD_binding_1"/>
    <property type="match status" value="1"/>
</dbReference>
<evidence type="ECO:0000256" key="2">
    <source>
        <dbReference type="ARBA" id="ARBA00004572"/>
    </source>
</evidence>
<evidence type="ECO:0008006" key="14">
    <source>
        <dbReference type="Google" id="ProtNLM"/>
    </source>
</evidence>
<evidence type="ECO:0000313" key="13">
    <source>
        <dbReference type="Proteomes" id="UP000253729"/>
    </source>
</evidence>
<keyword evidence="8" id="KW-0472">Membrane</keyword>
<evidence type="ECO:0000256" key="3">
    <source>
        <dbReference type="ARBA" id="ARBA00006105"/>
    </source>
</evidence>
<dbReference type="SUPFAM" id="SSF63380">
    <property type="entry name" value="Riboflavin synthase domain-like"/>
    <property type="match status" value="1"/>
</dbReference>
<dbReference type="InterPro" id="IPR039261">
    <property type="entry name" value="FNR_nucleotide-bd"/>
</dbReference>
<protein>
    <recommendedName>
        <fullName evidence="14">Ferredoxin reductase-like protein</fullName>
    </recommendedName>
</protein>
<dbReference type="GO" id="GO:0006696">
    <property type="term" value="P:ergosterol biosynthetic process"/>
    <property type="evidence" value="ECO:0007669"/>
    <property type="project" value="TreeGrafter"/>
</dbReference>
<feature type="domain" description="Oxidoreductase FAD/NAD(P)-binding" evidence="10">
    <location>
        <begin position="93"/>
        <end position="139"/>
    </location>
</feature>
<evidence type="ECO:0000256" key="5">
    <source>
        <dbReference type="ARBA" id="ARBA00022827"/>
    </source>
</evidence>
<accession>A0A3F3PKK3</accession>
<dbReference type="GO" id="GO:0004128">
    <property type="term" value="F:cytochrome-b5 reductase activity, acting on NAD(P)H"/>
    <property type="evidence" value="ECO:0007669"/>
    <property type="project" value="TreeGrafter"/>
</dbReference>
<evidence type="ECO:0000256" key="4">
    <source>
        <dbReference type="ARBA" id="ARBA00022630"/>
    </source>
</evidence>
<dbReference type="InterPro" id="IPR001433">
    <property type="entry name" value="OxRdtase_FAD/NAD-bd"/>
</dbReference>
<feature type="binding site" evidence="9">
    <location>
        <position position="60"/>
    </location>
    <ligand>
        <name>FAD</name>
        <dbReference type="ChEBI" id="CHEBI:57692"/>
    </ligand>
</feature>
<name>A0A3F3PKK3_9EURO</name>
<comment type="similarity">
    <text evidence="3">Belongs to the flavoprotein pyridine nucleotide cytochrome reductase family.</text>
</comment>
<comment type="cofactor">
    <cofactor evidence="1 9">
        <name>FAD</name>
        <dbReference type="ChEBI" id="CHEBI:57692"/>
    </cofactor>
</comment>
<dbReference type="PANTHER" id="PTHR19370">
    <property type="entry name" value="NADH-CYTOCHROME B5 REDUCTASE"/>
    <property type="match status" value="1"/>
</dbReference>
<sequence length="195" mass="21435">MGVYSGIGPCFLSTAFAESPEPPSIFGWFGLTTLRLQSVETIRKGSIELMVKKYPNGKASGYFHSLIPGDTVTFAAVLKGFSWTANQFLQVHLIAGGAGITPIYQLIQGILRDPNDQTKINLIFGVSTEQDLLLKDELEGDPEGDSFLSYKGYITEELLRKALHGSEKNSKIFIYRPEGLENSLMDSRKAPGILE</sequence>
<dbReference type="InterPro" id="IPR017938">
    <property type="entry name" value="Riboflavin_synthase-like_b-brl"/>
</dbReference>
<dbReference type="GeneID" id="38138265"/>
<keyword evidence="13" id="KW-1185">Reference proteome</keyword>
<keyword evidence="4 9" id="KW-0285">Flavoprotein</keyword>
<dbReference type="PANTHER" id="PTHR19370:SF101">
    <property type="entry name" value="NADH-CYTOCHROME B5 REDUCTASE"/>
    <property type="match status" value="1"/>
</dbReference>
<evidence type="ECO:0000256" key="9">
    <source>
        <dbReference type="PIRSR" id="PIRSR601834-1"/>
    </source>
</evidence>
<dbReference type="InterPro" id="IPR001834">
    <property type="entry name" value="CBR-like"/>
</dbReference>
<organism evidence="12 13">
    <name type="scientific">Aspergillus welwitschiae</name>
    <dbReference type="NCBI Taxonomy" id="1341132"/>
    <lineage>
        <taxon>Eukaryota</taxon>
        <taxon>Fungi</taxon>
        <taxon>Dikarya</taxon>
        <taxon>Ascomycota</taxon>
        <taxon>Pezizomycotina</taxon>
        <taxon>Eurotiomycetes</taxon>
        <taxon>Eurotiomycetidae</taxon>
        <taxon>Eurotiales</taxon>
        <taxon>Aspergillaceae</taxon>
        <taxon>Aspergillus</taxon>
        <taxon>Aspergillus subgen. Circumdati</taxon>
    </lineage>
</organism>
<evidence type="ECO:0000256" key="1">
    <source>
        <dbReference type="ARBA" id="ARBA00001974"/>
    </source>
</evidence>
<dbReference type="SUPFAM" id="SSF52343">
    <property type="entry name" value="Ferredoxin reductase-like, C-terminal NADP-linked domain"/>
    <property type="match status" value="1"/>
</dbReference>
<keyword evidence="5 9" id="KW-0274">FAD</keyword>
<evidence type="ECO:0000259" key="11">
    <source>
        <dbReference type="Pfam" id="PF00970"/>
    </source>
</evidence>
<dbReference type="RefSeq" id="XP_026619908.1">
    <property type="nucleotide sequence ID" value="XM_026769909.1"/>
</dbReference>
<dbReference type="InterPro" id="IPR008333">
    <property type="entry name" value="Cbr1-like_FAD-bd_dom"/>
</dbReference>
<feature type="domain" description="Flavoprotein pyridine nucleotide cytochrome reductase-like FAD-binding" evidence="11">
    <location>
        <begin position="43"/>
        <end position="75"/>
    </location>
</feature>
<dbReference type="CDD" id="cd06183">
    <property type="entry name" value="cyt_b5_reduct_like"/>
    <property type="match status" value="1"/>
</dbReference>
<dbReference type="EMBL" id="KZ852111">
    <property type="protein sequence ID" value="RDH26886.1"/>
    <property type="molecule type" value="Genomic_DNA"/>
</dbReference>
<dbReference type="Pfam" id="PF00970">
    <property type="entry name" value="FAD_binding_6"/>
    <property type="match status" value="1"/>
</dbReference>
<dbReference type="InterPro" id="IPR001709">
    <property type="entry name" value="Flavoprot_Pyr_Nucl_cyt_Rdtase"/>
</dbReference>
<proteinExistence type="inferred from homology"/>
<dbReference type="Gene3D" id="2.40.30.10">
    <property type="entry name" value="Translation factors"/>
    <property type="match status" value="1"/>
</dbReference>
<dbReference type="PRINTS" id="PR00406">
    <property type="entry name" value="CYTB5RDTASE"/>
</dbReference>
<evidence type="ECO:0000256" key="6">
    <source>
        <dbReference type="ARBA" id="ARBA00023002"/>
    </source>
</evidence>
<reference evidence="12 13" key="1">
    <citation type="submission" date="2018-07" db="EMBL/GenBank/DDBJ databases">
        <title>The genomes of Aspergillus section Nigri reveals drivers in fungal speciation.</title>
        <authorList>
            <consortium name="DOE Joint Genome Institute"/>
            <person name="Vesth T.C."/>
            <person name="Nybo J."/>
            <person name="Theobald S."/>
            <person name="Brandl J."/>
            <person name="Frisvad J.C."/>
            <person name="Nielsen K.F."/>
            <person name="Lyhne E.K."/>
            <person name="Kogle M.E."/>
            <person name="Kuo A."/>
            <person name="Riley R."/>
            <person name="Clum A."/>
            <person name="Nolan M."/>
            <person name="Lipzen A."/>
            <person name="Salamov A."/>
            <person name="Henrissat B."/>
            <person name="Wiebenga A."/>
            <person name="De vries R.P."/>
            <person name="Grigoriev I.V."/>
            <person name="Mortensen U.H."/>
            <person name="Andersen M.R."/>
            <person name="Baker S.E."/>
        </authorList>
    </citation>
    <scope>NUCLEOTIDE SEQUENCE [LARGE SCALE GENOMIC DNA]</scope>
    <source>
        <strain evidence="12 13">CBS 139.54b</strain>
    </source>
</reference>
<dbReference type="Proteomes" id="UP000253729">
    <property type="component" value="Unassembled WGS sequence"/>
</dbReference>
<evidence type="ECO:0000256" key="8">
    <source>
        <dbReference type="ARBA" id="ARBA00023136"/>
    </source>
</evidence>
<feature type="binding site" evidence="9">
    <location>
        <position position="58"/>
    </location>
    <ligand>
        <name>FAD</name>
        <dbReference type="ChEBI" id="CHEBI:57692"/>
    </ligand>
</feature>
<dbReference type="STRING" id="1341132.A0A3F3PKK3"/>